<proteinExistence type="predicted"/>
<reference evidence="1" key="1">
    <citation type="submission" date="2020-04" db="EMBL/GenBank/DDBJ databases">
        <authorList>
            <person name="Chiriac C."/>
            <person name="Salcher M."/>
            <person name="Ghai R."/>
            <person name="Kavagutti S V."/>
        </authorList>
    </citation>
    <scope>NUCLEOTIDE SEQUENCE</scope>
</reference>
<organism evidence="1">
    <name type="scientific">uncultured Caudovirales phage</name>
    <dbReference type="NCBI Taxonomy" id="2100421"/>
    <lineage>
        <taxon>Viruses</taxon>
        <taxon>Duplodnaviria</taxon>
        <taxon>Heunggongvirae</taxon>
        <taxon>Uroviricota</taxon>
        <taxon>Caudoviricetes</taxon>
        <taxon>Peduoviridae</taxon>
        <taxon>Maltschvirus</taxon>
        <taxon>Maltschvirus maltsch</taxon>
    </lineage>
</organism>
<dbReference type="EMBL" id="LR796143">
    <property type="protein sequence ID" value="CAB4121160.1"/>
    <property type="molecule type" value="Genomic_DNA"/>
</dbReference>
<protein>
    <submittedName>
        <fullName evidence="1">TIGR02594, TIGR02594 family protein</fullName>
    </submittedName>
</protein>
<accession>A0A6J5KLE7</accession>
<dbReference type="NCBIfam" id="TIGR02594">
    <property type="entry name" value="TIGR02594 family protein"/>
    <property type="match status" value="1"/>
</dbReference>
<name>A0A6J5KLE7_9CAUD</name>
<evidence type="ECO:0000313" key="1">
    <source>
        <dbReference type="EMBL" id="CAB4121160.1"/>
    </source>
</evidence>
<dbReference type="InterPro" id="IPR013423">
    <property type="entry name" value="CHP02594"/>
</dbReference>
<sequence>MNPPIPMMEPMWLTSARNRIGTREIPGPKTNALILKWWGLIRAPFKDDETPWCAGFVGGTLEECGVQSTRSASALSYLTWGQPLHGPIPGAIAVKRRKGGGHVTFVAGADGRGNLWCVGGNQGDAVSMALYPQNVFETFRWPFNVKLINSPLAVTASSGGAGTTKEA</sequence>
<gene>
    <name evidence="1" type="ORF">UFOVP6_31</name>
</gene>